<dbReference type="PANTHER" id="PTHR23155">
    <property type="entry name" value="DISEASE RESISTANCE PROTEIN RP"/>
    <property type="match status" value="1"/>
</dbReference>
<comment type="similarity">
    <text evidence="1">Belongs to the disease resistance NB-LRR family.</text>
</comment>
<dbReference type="InterPro" id="IPR033734">
    <property type="entry name" value="Jacalin-like_lectin_dom_plant"/>
</dbReference>
<dbReference type="OrthoDB" id="670184at2759"/>
<dbReference type="CDD" id="cd14798">
    <property type="entry name" value="RX-CC_like"/>
    <property type="match status" value="1"/>
</dbReference>
<dbReference type="GO" id="GO:0009626">
    <property type="term" value="P:plant-type hypersensitive response"/>
    <property type="evidence" value="ECO:0007669"/>
    <property type="project" value="UniProtKB-ARBA"/>
</dbReference>
<dbReference type="Gene3D" id="2.100.10.30">
    <property type="entry name" value="Jacalin-like lectin domain"/>
    <property type="match status" value="1"/>
</dbReference>
<dbReference type="InterPro" id="IPR041118">
    <property type="entry name" value="Rx_N"/>
</dbReference>
<dbReference type="PROSITE" id="PS51752">
    <property type="entry name" value="JACALIN_LECTIN"/>
    <property type="match status" value="1"/>
</dbReference>
<evidence type="ECO:0000256" key="4">
    <source>
        <dbReference type="ARBA" id="ARBA00022737"/>
    </source>
</evidence>
<keyword evidence="4" id="KW-0677">Repeat</keyword>
<dbReference type="GO" id="GO:0043531">
    <property type="term" value="F:ADP binding"/>
    <property type="evidence" value="ECO:0007669"/>
    <property type="project" value="InterPro"/>
</dbReference>
<dbReference type="InterPro" id="IPR036388">
    <property type="entry name" value="WH-like_DNA-bd_sf"/>
</dbReference>
<feature type="region of interest" description="Disordered" evidence="8">
    <location>
        <begin position="1203"/>
        <end position="1228"/>
    </location>
</feature>
<dbReference type="GO" id="GO:0002758">
    <property type="term" value="P:innate immune response-activating signaling pathway"/>
    <property type="evidence" value="ECO:0007669"/>
    <property type="project" value="UniProtKB-ARBA"/>
</dbReference>
<protein>
    <recommendedName>
        <fullName evidence="9">Jacalin-type lectin domain-containing protein</fullName>
    </recommendedName>
</protein>
<dbReference type="InterPro" id="IPR036404">
    <property type="entry name" value="Jacalin-like_lectin_dom_sf"/>
</dbReference>
<dbReference type="Proteomes" id="UP000324897">
    <property type="component" value="Chromosome 2"/>
</dbReference>
<feature type="region of interest" description="Disordered" evidence="8">
    <location>
        <begin position="392"/>
        <end position="465"/>
    </location>
</feature>
<dbReference type="InterPro" id="IPR044974">
    <property type="entry name" value="Disease_R_plants"/>
</dbReference>
<dbReference type="InterPro" id="IPR032675">
    <property type="entry name" value="LRR_dom_sf"/>
</dbReference>
<dbReference type="Pfam" id="PF01419">
    <property type="entry name" value="Jacalin"/>
    <property type="match status" value="1"/>
</dbReference>
<dbReference type="SMART" id="SM00915">
    <property type="entry name" value="Jacalin"/>
    <property type="match status" value="1"/>
</dbReference>
<dbReference type="Gene3D" id="3.40.50.300">
    <property type="entry name" value="P-loop containing nucleotide triphosphate hydrolases"/>
    <property type="match status" value="2"/>
</dbReference>
<dbReference type="CDD" id="cd09612">
    <property type="entry name" value="Jacalin"/>
    <property type="match status" value="1"/>
</dbReference>
<reference evidence="10 11" key="1">
    <citation type="journal article" date="2019" name="Sci. Rep.">
        <title>A high-quality genome of Eragrostis curvula grass provides insights into Poaceae evolution and supports new strategies to enhance forage quality.</title>
        <authorList>
            <person name="Carballo J."/>
            <person name="Santos B.A.C.M."/>
            <person name="Zappacosta D."/>
            <person name="Garbus I."/>
            <person name="Selva J.P."/>
            <person name="Gallo C.A."/>
            <person name="Diaz A."/>
            <person name="Albertini E."/>
            <person name="Caccamo M."/>
            <person name="Echenique V."/>
        </authorList>
    </citation>
    <scope>NUCLEOTIDE SEQUENCE [LARGE SCALE GENOMIC DNA]</scope>
    <source>
        <strain evidence="11">cv. Victoria</strain>
        <tissue evidence="10">Leaf</tissue>
    </source>
</reference>
<proteinExistence type="inferred from homology"/>
<sequence>MEIVTVALRTLLTKLVVLLTDEYKLQGSLRGEIMFLEAELETMQAALERISKAPVRDNQVRVWVRDVRELSYDIEDSIDIFMVRVRTCPSAMPSGFRGFINRAINLLTTANVRHRIATDIKSFRVLVKEVAGRHDRYKIESAAVAEESSINLDPRLQGMYEESTRLIGISSPREELTKMLLMGQESIRNPLIVIPIVGVGGLGKTTLANVMYQQLRTQFDCHAFVSVSLRPDLKRILSSILRQVTHQCYANIETWDIPELINNIRQFLEHKRHSGKVSRAHVDERTLLLTAGGTFPECQVDLHSGKVRCFPECTGSRHSGKGGGGGLSGSAPGVVLRTLTLSIETHAPAAAPSPVALPAHPRPPPSLPRHLLPAPGPRPARARCVARALCLASPPHPVPPRPRPSPAPAPRSRRAALVPDAGGPTSHLDVDTAAPPPAAAPPSRPRSAPPSPPPSPTPASPDPSVVLITLGESEHLSRVHSGKGEILVVGGALKDSARADSPEAMDGEVNHSDVSDYVVKNKVVDDEQFVEEVVDLNFDIAVLILRYFIIIDDIWNESAWAQIRCALIDNNHGSRIITTTRILAVATSCCSGVNGTIFKLKHLSHEDSTKLFNRRIFGYEDDCHPELKEISERILKKCDGVPLAIITISSLLANKPRNYNLWYNVHNSIGSGLEKSSSVENMRQILSTSYYDLPSQLQACLLYLSIFPEDHNISKDLLIRRWIAEGLIQGDHMNHMHQLGVHFFNELINRSMIQPGQIDDHGRVEACCVHDMVLDLILSLSTEGNFATNIDSQLSVCQSRKIRRLALQSSEENVTPQFTMTLFHVRSLVVFPPATSLIPPLLCFHILRVIDFEGCRDLKKHQLDGIGNLVHLRYLGLKNTNINNVPKEIGKLRCLQTLELRHTSIRELPPTIVHLTQLMHLYIDRAVKLPDGIGKLKSLQVLSFVGVSISPNFTKELGQLTELRVLHIFLLGDTWDKSYEKPLVNSLCNLWKVQELNIHVKGVLSTEFMADIVWVPQQLCSFTGVILSRLPRWISSSLLRLSYLYIKRANRLGHEDVQNLGALPFLHYLYLSVVEVITTERLSMCVIDHAMFQSLAEFRFHNDALGLMFAQGAMPRLETIEVTFKASETKNTYGDFDLGLQNLSSLKYVTVRIDCGGSSISDVSAADAAMWKAIAMNPNCPKLDVIRYFEDEMIEHDGAVQLQEETTEDEERQQEIMPDKVGPWGGGGGRARDVKVAPLRLRSMKICCGDIIDALAFSYEDRHGKQHTTPLWGGVGGRVQTIQLGPSEILTEVSGTTGPYDSPYGTISEAVTSLRLVTNLHTYGPFGQPMGNPFHTPSQRNRSVVGFYARSGQYVDAIGVYFSPMVSGS</sequence>
<dbReference type="InterPro" id="IPR038005">
    <property type="entry name" value="RX-like_CC"/>
</dbReference>
<dbReference type="Gramene" id="TVU25436">
    <property type="protein sequence ID" value="TVU25436"/>
    <property type="gene ID" value="EJB05_27932"/>
</dbReference>
<accession>A0A5J9UPE3</accession>
<feature type="domain" description="Jacalin-type lectin" evidence="9">
    <location>
        <begin position="1218"/>
        <end position="1364"/>
    </location>
</feature>
<organism evidence="10 11">
    <name type="scientific">Eragrostis curvula</name>
    <name type="common">weeping love grass</name>
    <dbReference type="NCBI Taxonomy" id="38414"/>
    <lineage>
        <taxon>Eukaryota</taxon>
        <taxon>Viridiplantae</taxon>
        <taxon>Streptophyta</taxon>
        <taxon>Embryophyta</taxon>
        <taxon>Tracheophyta</taxon>
        <taxon>Spermatophyta</taxon>
        <taxon>Magnoliopsida</taxon>
        <taxon>Liliopsida</taxon>
        <taxon>Poales</taxon>
        <taxon>Poaceae</taxon>
        <taxon>PACMAD clade</taxon>
        <taxon>Chloridoideae</taxon>
        <taxon>Eragrostideae</taxon>
        <taxon>Eragrostidinae</taxon>
        <taxon>Eragrostis</taxon>
    </lineage>
</organism>
<dbReference type="Pfam" id="PF23598">
    <property type="entry name" value="LRR_14"/>
    <property type="match status" value="1"/>
</dbReference>
<evidence type="ECO:0000256" key="8">
    <source>
        <dbReference type="SAM" id="MobiDB-lite"/>
    </source>
</evidence>
<feature type="non-terminal residue" evidence="10">
    <location>
        <position position="1"/>
    </location>
</feature>
<dbReference type="Gene3D" id="1.20.5.4130">
    <property type="match status" value="1"/>
</dbReference>
<gene>
    <name evidence="10" type="ORF">EJB05_27932</name>
</gene>
<dbReference type="SUPFAM" id="SSF52058">
    <property type="entry name" value="L domain-like"/>
    <property type="match status" value="1"/>
</dbReference>
<keyword evidence="2" id="KW-0433">Leucine-rich repeat</keyword>
<evidence type="ECO:0000256" key="3">
    <source>
        <dbReference type="ARBA" id="ARBA00022734"/>
    </source>
</evidence>
<evidence type="ECO:0000256" key="7">
    <source>
        <dbReference type="ARBA" id="ARBA00023054"/>
    </source>
</evidence>
<dbReference type="Gene3D" id="1.10.8.430">
    <property type="entry name" value="Helical domain of apoptotic protease-activating factors"/>
    <property type="match status" value="1"/>
</dbReference>
<evidence type="ECO:0000313" key="11">
    <source>
        <dbReference type="Proteomes" id="UP000324897"/>
    </source>
</evidence>
<dbReference type="Pfam" id="PF23559">
    <property type="entry name" value="WHD_DRP"/>
    <property type="match status" value="1"/>
</dbReference>
<dbReference type="GO" id="GO:0042742">
    <property type="term" value="P:defense response to bacterium"/>
    <property type="evidence" value="ECO:0007669"/>
    <property type="project" value="UniProtKB-ARBA"/>
</dbReference>
<dbReference type="PANTHER" id="PTHR23155:SF1116">
    <property type="entry name" value="OS12G0273300 PROTEIN"/>
    <property type="match status" value="1"/>
</dbReference>
<evidence type="ECO:0000256" key="2">
    <source>
        <dbReference type="ARBA" id="ARBA00022614"/>
    </source>
</evidence>
<dbReference type="InterPro" id="IPR042197">
    <property type="entry name" value="Apaf_helical"/>
</dbReference>
<dbReference type="GO" id="GO:0030246">
    <property type="term" value="F:carbohydrate binding"/>
    <property type="evidence" value="ECO:0007669"/>
    <property type="project" value="UniProtKB-KW"/>
</dbReference>
<dbReference type="InterPro" id="IPR055414">
    <property type="entry name" value="LRR_R13L4/SHOC2-like"/>
</dbReference>
<dbReference type="EMBL" id="RWGY01000013">
    <property type="protein sequence ID" value="TVU25436.1"/>
    <property type="molecule type" value="Genomic_DNA"/>
</dbReference>
<dbReference type="Gene3D" id="1.10.10.10">
    <property type="entry name" value="Winged helix-like DNA-binding domain superfamily/Winged helix DNA-binding domain"/>
    <property type="match status" value="1"/>
</dbReference>
<dbReference type="InterPro" id="IPR001229">
    <property type="entry name" value="Jacalin-like_lectin_dom"/>
</dbReference>
<evidence type="ECO:0000259" key="9">
    <source>
        <dbReference type="PROSITE" id="PS51752"/>
    </source>
</evidence>
<dbReference type="InterPro" id="IPR002182">
    <property type="entry name" value="NB-ARC"/>
</dbReference>
<evidence type="ECO:0000313" key="10">
    <source>
        <dbReference type="EMBL" id="TVU25436.1"/>
    </source>
</evidence>
<feature type="region of interest" description="Disordered" evidence="8">
    <location>
        <begin position="351"/>
        <end position="379"/>
    </location>
</feature>
<feature type="compositionally biased region" description="Pro residues" evidence="8">
    <location>
        <begin position="434"/>
        <end position="461"/>
    </location>
</feature>
<keyword evidence="11" id="KW-1185">Reference proteome</keyword>
<feature type="compositionally biased region" description="Pro residues" evidence="8">
    <location>
        <begin position="394"/>
        <end position="409"/>
    </location>
</feature>
<comment type="caution">
    <text evidence="10">The sequence shown here is derived from an EMBL/GenBank/DDBJ whole genome shotgun (WGS) entry which is preliminary data.</text>
</comment>
<evidence type="ECO:0000256" key="6">
    <source>
        <dbReference type="ARBA" id="ARBA00022821"/>
    </source>
</evidence>
<dbReference type="Gene3D" id="3.80.10.10">
    <property type="entry name" value="Ribonuclease Inhibitor"/>
    <property type="match status" value="1"/>
</dbReference>
<dbReference type="InterPro" id="IPR058922">
    <property type="entry name" value="WHD_DRP"/>
</dbReference>
<dbReference type="Pfam" id="PF00931">
    <property type="entry name" value="NB-ARC"/>
    <property type="match status" value="2"/>
</dbReference>
<dbReference type="PRINTS" id="PR00364">
    <property type="entry name" value="DISEASERSIST"/>
</dbReference>
<dbReference type="Pfam" id="PF18052">
    <property type="entry name" value="Rx_N"/>
    <property type="match status" value="1"/>
</dbReference>
<dbReference type="InterPro" id="IPR027417">
    <property type="entry name" value="P-loop_NTPase"/>
</dbReference>
<evidence type="ECO:0000256" key="1">
    <source>
        <dbReference type="ARBA" id="ARBA00008894"/>
    </source>
</evidence>
<evidence type="ECO:0000256" key="5">
    <source>
        <dbReference type="ARBA" id="ARBA00022741"/>
    </source>
</evidence>
<dbReference type="FunFam" id="1.10.10.10:FF:000322">
    <property type="entry name" value="Probable disease resistance protein At1g63360"/>
    <property type="match status" value="1"/>
</dbReference>
<dbReference type="SUPFAM" id="SSF52540">
    <property type="entry name" value="P-loop containing nucleoside triphosphate hydrolases"/>
    <property type="match status" value="2"/>
</dbReference>
<keyword evidence="7" id="KW-0175">Coiled coil</keyword>
<keyword evidence="3" id="KW-0430">Lectin</keyword>
<keyword evidence="5" id="KW-0547">Nucleotide-binding</keyword>
<dbReference type="SUPFAM" id="SSF51101">
    <property type="entry name" value="Mannose-binding lectins"/>
    <property type="match status" value="1"/>
</dbReference>
<keyword evidence="6" id="KW-0611">Plant defense</keyword>
<name>A0A5J9UPE3_9POAL</name>